<comment type="similarity">
    <text evidence="2">Belongs to the CDP-glycerol glycerophosphotransferase family.</text>
</comment>
<dbReference type="EMBL" id="SMYO01000004">
    <property type="protein sequence ID" value="TDK62185.1"/>
    <property type="molecule type" value="Genomic_DNA"/>
</dbReference>
<dbReference type="AlphaFoldDB" id="A0A4R5VVB2"/>
<dbReference type="InterPro" id="IPR043149">
    <property type="entry name" value="TagF_N"/>
</dbReference>
<dbReference type="InterPro" id="IPR007554">
    <property type="entry name" value="Glycerophosphate_synth"/>
</dbReference>
<dbReference type="GO" id="GO:0019350">
    <property type="term" value="P:teichoic acid biosynthetic process"/>
    <property type="evidence" value="ECO:0007669"/>
    <property type="project" value="UniProtKB-KW"/>
</dbReference>
<comment type="subcellular location">
    <subcellularLocation>
        <location evidence="1">Cell membrane</location>
        <topology evidence="1">Peripheral membrane protein</topology>
    </subcellularLocation>
</comment>
<comment type="caution">
    <text evidence="8">The sequence shown here is derived from an EMBL/GenBank/DDBJ whole genome shotgun (WGS) entry which is preliminary data.</text>
</comment>
<dbReference type="Gene3D" id="3.40.50.12580">
    <property type="match status" value="1"/>
</dbReference>
<dbReference type="RefSeq" id="WP_133333915.1">
    <property type="nucleotide sequence ID" value="NZ_SMYO01000004.1"/>
</dbReference>
<dbReference type="PANTHER" id="PTHR37316">
    <property type="entry name" value="TEICHOIC ACID GLYCEROL-PHOSPHATE PRIMASE"/>
    <property type="match status" value="1"/>
</dbReference>
<dbReference type="Pfam" id="PF04464">
    <property type="entry name" value="Glyphos_transf"/>
    <property type="match status" value="1"/>
</dbReference>
<keyword evidence="3" id="KW-1003">Cell membrane</keyword>
<evidence type="ECO:0000256" key="2">
    <source>
        <dbReference type="ARBA" id="ARBA00010488"/>
    </source>
</evidence>
<dbReference type="Pfam" id="PF18674">
    <property type="entry name" value="TarS_C1"/>
    <property type="match status" value="1"/>
</dbReference>
<name>A0A4R5VVB2_9BACI</name>
<evidence type="ECO:0000313" key="9">
    <source>
        <dbReference type="Proteomes" id="UP000295132"/>
    </source>
</evidence>
<protein>
    <submittedName>
        <fullName evidence="8">CDP-glycerol glycerophosphotransferase family protein</fullName>
    </submittedName>
</protein>
<dbReference type="PANTHER" id="PTHR37316:SF3">
    <property type="entry name" value="TEICHOIC ACID GLYCEROL-PHOSPHATE TRANSFERASE"/>
    <property type="match status" value="1"/>
</dbReference>
<accession>A0A4R5VVB2</accession>
<dbReference type="GO" id="GO:0047355">
    <property type="term" value="F:CDP-glycerol glycerophosphotransferase activity"/>
    <property type="evidence" value="ECO:0007669"/>
    <property type="project" value="InterPro"/>
</dbReference>
<evidence type="ECO:0000256" key="3">
    <source>
        <dbReference type="ARBA" id="ARBA00022475"/>
    </source>
</evidence>
<reference evidence="8 9" key="1">
    <citation type="submission" date="2019-03" db="EMBL/GenBank/DDBJ databases">
        <title>Bacillus niacini sp. nov. a Nicotinate-Metabolizing Mesophile Isolated from Soil.</title>
        <authorList>
            <person name="Zhang G."/>
        </authorList>
    </citation>
    <scope>NUCLEOTIDE SEQUENCE [LARGE SCALE GENOMIC DNA]</scope>
    <source>
        <strain evidence="8 9">WN066</strain>
    </source>
</reference>
<keyword evidence="5" id="KW-0777">Teichoic acid biosynthesis</keyword>
<evidence type="ECO:0000259" key="7">
    <source>
        <dbReference type="Pfam" id="PF18674"/>
    </source>
</evidence>
<evidence type="ECO:0000256" key="5">
    <source>
        <dbReference type="ARBA" id="ARBA00022944"/>
    </source>
</evidence>
<keyword evidence="4 8" id="KW-0808">Transferase</keyword>
<dbReference type="Proteomes" id="UP000295132">
    <property type="component" value="Unassembled WGS sequence"/>
</dbReference>
<dbReference type="InterPro" id="IPR043148">
    <property type="entry name" value="TagF_C"/>
</dbReference>
<evidence type="ECO:0000313" key="8">
    <source>
        <dbReference type="EMBL" id="TDK62185.1"/>
    </source>
</evidence>
<organism evidence="8 9">
    <name type="scientific">Bacillus salipaludis</name>
    <dbReference type="NCBI Taxonomy" id="2547811"/>
    <lineage>
        <taxon>Bacteria</taxon>
        <taxon>Bacillati</taxon>
        <taxon>Bacillota</taxon>
        <taxon>Bacilli</taxon>
        <taxon>Bacillales</taxon>
        <taxon>Bacillaceae</taxon>
        <taxon>Bacillus</taxon>
    </lineage>
</organism>
<dbReference type="Gene3D" id="3.40.50.11820">
    <property type="match status" value="1"/>
</dbReference>
<feature type="domain" description="TarS C-terminal" evidence="7">
    <location>
        <begin position="306"/>
        <end position="431"/>
    </location>
</feature>
<keyword evidence="6" id="KW-0472">Membrane</keyword>
<sequence length="959" mass="112283">MVLNRLRGTIKRTVCSLSNVKYQNDRISILIKLDFSDEAYSKGAKFLYLINRKSKESLKFPNSTKGDDLQLQFEILVNRQKDFITNGIWDAYLQIEKEGKVKKIRIQNKYTDFIEAPPFYIKDLNKNFLAYATVKRMLSFKCVDSEPILKTESFVLEGNGILRINGYLLEPSWKVRDLKAVQKRLILRFGAEEEDIVIPLNDVIRDDISNLYGQTHSNYDWAGFSLDLDFRNHTYGLKDGITAKMFIRYEFSNQIITLPIMKPLFAVFNKTTPIQTSEGIKNIVFKEEKGSKVIEVLLIKEEVHAEVDTIYSEQGEITLHGRMITTNETKHSLEKAQIVVKRRSSDEFYLLQIETNLSSFHLTIDLKSLMDTSELFSPGIWDLYLQIENKQYRLVTRLDGIVNKQKFITFPQHRITNSNGNIIAIKPYYTLYDEVSILSRDYISSKTIEKAEIQNGKLLINGKLHIQNPNEDLSATHKGHIIFKGPYGRKYNLPVIWELKKTEKAKYEFQFSLSTDLTTVGLREKADELLKDINFDLIYCEIFFEDGSASFTVNITPEKVVLSLEDQLKQTKKNRERLSKWGLRFYRLCNKLLPVNRKAVIFQSFYGKSYSDNPKAIYEEMLAEHRNFKAIWVLNNLKFDVPGNPILVRPRSFKYYYYMAISKYFVNNGNFPDFYVKRKGTVHLQTWHGTPLKKLGFDVDPKSIAYAENTSPELLKRIKRWDYLIGPNQYTADILKRAYKYKKQMLPVGYPRNDIFYKGNLGKKAEKIKEVLNIPRDKKVILYAPTWRDYEHQNGNQHKAYEFKFDLKAFKEKFAEGYVLLARLHYFDASRIKLLGFENFVYNVSSYDDISELYLITDLLITDYSSVMFDFANLSRPMIFFAYDLKRYGSQVRGFYFNFSKEAPGPIVTNQEGLFEAIENISEVKEEYQERYDKFRETFCEWEDGQASKRTIEAVFKEI</sequence>
<dbReference type="InterPro" id="IPR051612">
    <property type="entry name" value="Teichoic_Acid_Biosynth"/>
</dbReference>
<gene>
    <name evidence="8" type="ORF">E2K98_08980</name>
</gene>
<evidence type="ECO:0000256" key="6">
    <source>
        <dbReference type="ARBA" id="ARBA00023136"/>
    </source>
</evidence>
<dbReference type="GO" id="GO:0005886">
    <property type="term" value="C:plasma membrane"/>
    <property type="evidence" value="ECO:0007669"/>
    <property type="project" value="UniProtKB-SubCell"/>
</dbReference>
<proteinExistence type="inferred from homology"/>
<dbReference type="SUPFAM" id="SSF53756">
    <property type="entry name" value="UDP-Glycosyltransferase/glycogen phosphorylase"/>
    <property type="match status" value="1"/>
</dbReference>
<dbReference type="InterPro" id="IPR041038">
    <property type="entry name" value="TarS_C1"/>
</dbReference>
<evidence type="ECO:0000256" key="1">
    <source>
        <dbReference type="ARBA" id="ARBA00004202"/>
    </source>
</evidence>
<evidence type="ECO:0000256" key="4">
    <source>
        <dbReference type="ARBA" id="ARBA00022679"/>
    </source>
</evidence>